<dbReference type="Proteomes" id="UP000192674">
    <property type="component" value="Unassembled WGS sequence"/>
</dbReference>
<dbReference type="RefSeq" id="WP_084425120.1">
    <property type="nucleotide sequence ID" value="NZ_FWXV01000001.1"/>
</dbReference>
<evidence type="ECO:0000259" key="1">
    <source>
        <dbReference type="SMART" id="SM00470"/>
    </source>
</evidence>
<dbReference type="EMBL" id="FWXV01000001">
    <property type="protein sequence ID" value="SMC67132.1"/>
    <property type="molecule type" value="Genomic_DNA"/>
</dbReference>
<accession>A0A1Y5X445</accession>
<keyword evidence="3" id="KW-1185">Reference proteome</keyword>
<dbReference type="InterPro" id="IPR036086">
    <property type="entry name" value="ParB/Sulfiredoxin_sf"/>
</dbReference>
<organism evidence="2 3">
    <name type="scientific">Kibdelosporangium aridum</name>
    <dbReference type="NCBI Taxonomy" id="2030"/>
    <lineage>
        <taxon>Bacteria</taxon>
        <taxon>Bacillati</taxon>
        <taxon>Actinomycetota</taxon>
        <taxon>Actinomycetes</taxon>
        <taxon>Pseudonocardiales</taxon>
        <taxon>Pseudonocardiaceae</taxon>
        <taxon>Kibdelosporangium</taxon>
    </lineage>
</organism>
<sequence length="316" mass="34384">MTRGKRTLFEMGPDGPTEPVAIASLRPADSPRLQAEDPGHVQALAESETPWPPIVVHRPSMRIVDGMHRVKAARLLGRETIEARFVEGTDEDVFLLAVRLNVAHGLPLSLYDRRAAATRILISHPQWSDRAIAAATGLAAKTVSGIRRDSAVDVTSLRVRIGRDGKRRPLSSAEGRRAAGELVKANPRTPLRQIAKQAGISLGTAADVRERVLRGEDPVPQSAKVRGGEPAELIPQRVITMVMEVLLVDPSLRYTDSGRALLRWLGSHVIGGEEWLALVAETQGHGANSVADIARQCSDSWREFAERVEGQHRAPA</sequence>
<proteinExistence type="predicted"/>
<protein>
    <submittedName>
        <fullName evidence="2">Chromosome segregation protein Spo0J, contains ParB-like nuclease domain</fullName>
    </submittedName>
</protein>
<evidence type="ECO:0000313" key="2">
    <source>
        <dbReference type="EMBL" id="SMC67132.1"/>
    </source>
</evidence>
<gene>
    <name evidence="2" type="ORF">SAMN05661093_01384</name>
</gene>
<feature type="domain" description="ParB-like N-terminal" evidence="1">
    <location>
        <begin position="18"/>
        <end position="102"/>
    </location>
</feature>
<dbReference type="AlphaFoldDB" id="A0A1Y5X445"/>
<dbReference type="SMART" id="SM00470">
    <property type="entry name" value="ParB"/>
    <property type="match status" value="1"/>
</dbReference>
<reference evidence="2 3" key="1">
    <citation type="submission" date="2017-04" db="EMBL/GenBank/DDBJ databases">
        <authorList>
            <person name="Afonso C.L."/>
            <person name="Miller P.J."/>
            <person name="Scott M.A."/>
            <person name="Spackman E."/>
            <person name="Goraichik I."/>
            <person name="Dimitrov K.M."/>
            <person name="Suarez D.L."/>
            <person name="Swayne D.E."/>
        </authorList>
    </citation>
    <scope>NUCLEOTIDE SEQUENCE [LARGE SCALE GENOMIC DNA]</scope>
    <source>
        <strain evidence="2 3">DSM 43828</strain>
    </source>
</reference>
<evidence type="ECO:0000313" key="3">
    <source>
        <dbReference type="Proteomes" id="UP000192674"/>
    </source>
</evidence>
<name>A0A1Y5X445_KIBAR</name>
<dbReference type="InterPro" id="IPR003115">
    <property type="entry name" value="ParB_N"/>
</dbReference>
<dbReference type="SUPFAM" id="SSF110849">
    <property type="entry name" value="ParB/Sulfiredoxin"/>
    <property type="match status" value="1"/>
</dbReference>
<dbReference type="Gene3D" id="3.90.1530.10">
    <property type="entry name" value="Conserved hypothetical protein from pyrococcus furiosus pfu- 392566-001, ParB domain"/>
    <property type="match status" value="1"/>
</dbReference>